<evidence type="ECO:0000313" key="1">
    <source>
        <dbReference type="EMBL" id="GAG80205.1"/>
    </source>
</evidence>
<dbReference type="EMBL" id="BART01011055">
    <property type="protein sequence ID" value="GAG80205.1"/>
    <property type="molecule type" value="Genomic_DNA"/>
</dbReference>
<proteinExistence type="predicted"/>
<dbReference type="AlphaFoldDB" id="X1ACM4"/>
<protein>
    <submittedName>
        <fullName evidence="1">Uncharacterized protein</fullName>
    </submittedName>
</protein>
<accession>X1ACM4</accession>
<sequence>MADPKHPDSVTKPELLISAVSNLAITPLQLKQLLCRYENILDKKTRREVYYYFLENTVATAPLIQKHAHQSEQA</sequence>
<feature type="non-terminal residue" evidence="1">
    <location>
        <position position="74"/>
    </location>
</feature>
<comment type="caution">
    <text evidence="1">The sequence shown here is derived from an EMBL/GenBank/DDBJ whole genome shotgun (WGS) entry which is preliminary data.</text>
</comment>
<reference evidence="1" key="1">
    <citation type="journal article" date="2014" name="Front. Microbiol.">
        <title>High frequency of phylogenetically diverse reductive dehalogenase-homologous genes in deep subseafloor sedimentary metagenomes.</title>
        <authorList>
            <person name="Kawai M."/>
            <person name="Futagami T."/>
            <person name="Toyoda A."/>
            <person name="Takaki Y."/>
            <person name="Nishi S."/>
            <person name="Hori S."/>
            <person name="Arai W."/>
            <person name="Tsubouchi T."/>
            <person name="Morono Y."/>
            <person name="Uchiyama I."/>
            <person name="Ito T."/>
            <person name="Fujiyama A."/>
            <person name="Inagaki F."/>
            <person name="Takami H."/>
        </authorList>
    </citation>
    <scope>NUCLEOTIDE SEQUENCE</scope>
    <source>
        <strain evidence="1">Expedition CK06-06</strain>
    </source>
</reference>
<gene>
    <name evidence="1" type="ORF">S01H4_23740</name>
</gene>
<name>X1ACM4_9ZZZZ</name>
<organism evidence="1">
    <name type="scientific">marine sediment metagenome</name>
    <dbReference type="NCBI Taxonomy" id="412755"/>
    <lineage>
        <taxon>unclassified sequences</taxon>
        <taxon>metagenomes</taxon>
        <taxon>ecological metagenomes</taxon>
    </lineage>
</organism>